<dbReference type="Pfam" id="PF00440">
    <property type="entry name" value="TetR_N"/>
    <property type="match status" value="1"/>
</dbReference>
<feature type="domain" description="HTH tetR-type" evidence="4">
    <location>
        <begin position="22"/>
        <end position="82"/>
    </location>
</feature>
<feature type="region of interest" description="Disordered" evidence="3">
    <location>
        <begin position="1"/>
        <end position="20"/>
    </location>
</feature>
<dbReference type="PROSITE" id="PS50977">
    <property type="entry name" value="HTH_TETR_2"/>
    <property type="match status" value="1"/>
</dbReference>
<dbReference type="Proteomes" id="UP001251217">
    <property type="component" value="Unassembled WGS sequence"/>
</dbReference>
<evidence type="ECO:0000313" key="5">
    <source>
        <dbReference type="EMBL" id="MDR7172577.1"/>
    </source>
</evidence>
<dbReference type="RefSeq" id="WP_063008768.1">
    <property type="nucleotide sequence ID" value="NZ_JAVDWW010000013.1"/>
</dbReference>
<comment type="caution">
    <text evidence="5">The sequence shown here is derived from an EMBL/GenBank/DDBJ whole genome shotgun (WGS) entry which is preliminary data.</text>
</comment>
<gene>
    <name evidence="5" type="ORF">J2W56_006342</name>
</gene>
<dbReference type="EMBL" id="JAVDWW010000013">
    <property type="protein sequence ID" value="MDR7172577.1"/>
    <property type="molecule type" value="Genomic_DNA"/>
</dbReference>
<dbReference type="SUPFAM" id="SSF46689">
    <property type="entry name" value="Homeodomain-like"/>
    <property type="match status" value="1"/>
</dbReference>
<dbReference type="PANTHER" id="PTHR30055:SF209">
    <property type="entry name" value="POSSIBLE TRANSCRIPTIONAL REGULATORY PROTEIN (PROBABLY TETR-FAMILY)"/>
    <property type="match status" value="1"/>
</dbReference>
<evidence type="ECO:0000259" key="4">
    <source>
        <dbReference type="PROSITE" id="PS50977"/>
    </source>
</evidence>
<keyword evidence="6" id="KW-1185">Reference proteome</keyword>
<sequence>MDSSGLPLLNDPSAPAERADAARNRAKVLAAAAALFAEHDPRTVTMDDIAKAAGVGRGTLYRRYPDVRSIAVALLDEHERALQEQLLRGEPPLGPGAPPGERLAAFYAAMVELLDTHAHLVLGAETGGARFRTGAYQFWAMHVRALLTEAGVAEPDSLVDALLAPLAAEVYRHQRERGLGSEQIAAGLAKLAHGILDPDAHGIDSRS</sequence>
<reference evidence="5 6" key="1">
    <citation type="submission" date="2023-07" db="EMBL/GenBank/DDBJ databases">
        <title>Sorghum-associated microbial communities from plants grown in Nebraska, USA.</title>
        <authorList>
            <person name="Schachtman D."/>
        </authorList>
    </citation>
    <scope>NUCLEOTIDE SEQUENCE [LARGE SCALE GENOMIC DNA]</scope>
    <source>
        <strain evidence="5 6">4272</strain>
    </source>
</reference>
<dbReference type="InterPro" id="IPR050109">
    <property type="entry name" value="HTH-type_TetR-like_transc_reg"/>
</dbReference>
<evidence type="ECO:0000256" key="1">
    <source>
        <dbReference type="ARBA" id="ARBA00023125"/>
    </source>
</evidence>
<organism evidence="5 6">
    <name type="scientific">Nocardia kruczakiae</name>
    <dbReference type="NCBI Taxonomy" id="261477"/>
    <lineage>
        <taxon>Bacteria</taxon>
        <taxon>Bacillati</taxon>
        <taxon>Actinomycetota</taxon>
        <taxon>Actinomycetes</taxon>
        <taxon>Mycobacteriales</taxon>
        <taxon>Nocardiaceae</taxon>
        <taxon>Nocardia</taxon>
    </lineage>
</organism>
<evidence type="ECO:0000256" key="3">
    <source>
        <dbReference type="SAM" id="MobiDB-lite"/>
    </source>
</evidence>
<keyword evidence="1 2" id="KW-0238">DNA-binding</keyword>
<proteinExistence type="predicted"/>
<dbReference type="Gene3D" id="1.10.357.10">
    <property type="entry name" value="Tetracycline Repressor, domain 2"/>
    <property type="match status" value="1"/>
</dbReference>
<dbReference type="PANTHER" id="PTHR30055">
    <property type="entry name" value="HTH-TYPE TRANSCRIPTIONAL REGULATOR RUTR"/>
    <property type="match status" value="1"/>
</dbReference>
<feature type="DNA-binding region" description="H-T-H motif" evidence="2">
    <location>
        <begin position="45"/>
        <end position="64"/>
    </location>
</feature>
<accession>A0ABU1XRS6</accession>
<name>A0ABU1XRS6_9NOCA</name>
<dbReference type="InterPro" id="IPR001647">
    <property type="entry name" value="HTH_TetR"/>
</dbReference>
<dbReference type="PRINTS" id="PR00455">
    <property type="entry name" value="HTHTETR"/>
</dbReference>
<dbReference type="InterPro" id="IPR009057">
    <property type="entry name" value="Homeodomain-like_sf"/>
</dbReference>
<evidence type="ECO:0000256" key="2">
    <source>
        <dbReference type="PROSITE-ProRule" id="PRU00335"/>
    </source>
</evidence>
<evidence type="ECO:0000313" key="6">
    <source>
        <dbReference type="Proteomes" id="UP001251217"/>
    </source>
</evidence>
<protein>
    <submittedName>
        <fullName evidence="5">AcrR family transcriptional regulator</fullName>
    </submittedName>
</protein>